<evidence type="ECO:0000256" key="11">
    <source>
        <dbReference type="SAM" id="Phobius"/>
    </source>
</evidence>
<feature type="domain" description="4Fe-4S" evidence="13">
    <location>
        <begin position="32"/>
        <end position="91"/>
    </location>
</feature>
<evidence type="ECO:0000256" key="10">
    <source>
        <dbReference type="HAMAP-Rule" id="MF_00463"/>
    </source>
</evidence>
<feature type="binding site" evidence="10">
    <location>
        <position position="137"/>
    </location>
    <ligand>
        <name>[4Fe-4S] cluster</name>
        <dbReference type="ChEBI" id="CHEBI:49883"/>
        <label>2</label>
    </ligand>
</feature>
<feature type="binding site" evidence="10">
    <location>
        <position position="52"/>
    </location>
    <ligand>
        <name>[4Fe-4S] cluster</name>
        <dbReference type="ChEBI" id="CHEBI:49883"/>
        <label>1</label>
    </ligand>
</feature>
<dbReference type="InterPro" id="IPR050395">
    <property type="entry name" value="4Fe4S_Ferredoxin_RnfB"/>
</dbReference>
<dbReference type="Pfam" id="PF00037">
    <property type="entry name" value="Fer4"/>
    <property type="match status" value="1"/>
</dbReference>
<accession>A0A926D6H7</accession>
<dbReference type="AlphaFoldDB" id="A0A926D6H7"/>
<dbReference type="InterPro" id="IPR017896">
    <property type="entry name" value="4Fe4S_Fe-S-bd"/>
</dbReference>
<feature type="binding site" evidence="10">
    <location>
        <position position="57"/>
    </location>
    <ligand>
        <name>[4Fe-4S] cluster</name>
        <dbReference type="ChEBI" id="CHEBI:49883"/>
        <label>1</label>
    </ligand>
</feature>
<dbReference type="Pfam" id="PF12838">
    <property type="entry name" value="Fer4_7"/>
    <property type="match status" value="1"/>
</dbReference>
<dbReference type="RefSeq" id="WP_249318651.1">
    <property type="nucleotide sequence ID" value="NZ_JACRSN010000005.1"/>
</dbReference>
<keyword evidence="2 10" id="KW-0004">4Fe-4S</keyword>
<dbReference type="Gene3D" id="3.30.70.20">
    <property type="match status" value="2"/>
</dbReference>
<dbReference type="InterPro" id="IPR010207">
    <property type="entry name" value="Elect_transpt_cplx_RnfB/RsxB"/>
</dbReference>
<dbReference type="Proteomes" id="UP000651482">
    <property type="component" value="Unassembled WGS sequence"/>
</dbReference>
<protein>
    <recommendedName>
        <fullName evidence="10">Ion-translocating oxidoreductase complex subunit B</fullName>
        <ecNumber evidence="10">7.-.-.-</ecNumber>
    </recommendedName>
    <alternativeName>
        <fullName evidence="10">Rnf electron transport complex subunit B</fullName>
    </alternativeName>
</protein>
<dbReference type="PROSITE" id="PS51656">
    <property type="entry name" value="4FE4S"/>
    <property type="match status" value="1"/>
</dbReference>
<evidence type="ECO:0000256" key="3">
    <source>
        <dbReference type="ARBA" id="ARBA00022723"/>
    </source>
</evidence>
<comment type="subcellular location">
    <subcellularLocation>
        <location evidence="10">Cell membrane</location>
    </subcellularLocation>
</comment>
<name>A0A926D6H7_9FIRM</name>
<dbReference type="PANTHER" id="PTHR43560:SF1">
    <property type="entry name" value="ION-TRANSLOCATING OXIDOREDUCTASE COMPLEX SUBUNIT B"/>
    <property type="match status" value="1"/>
</dbReference>
<feature type="domain" description="4Fe-4S ferredoxin-type" evidence="12">
    <location>
        <begin position="203"/>
        <end position="234"/>
    </location>
</feature>
<dbReference type="PROSITE" id="PS00198">
    <property type="entry name" value="4FE4S_FER_1"/>
    <property type="match status" value="1"/>
</dbReference>
<comment type="caution">
    <text evidence="10">Lacks conserved residue(s) required for the propagation of feature annotation.</text>
</comment>
<feature type="binding site" evidence="10">
    <location>
        <position position="49"/>
    </location>
    <ligand>
        <name>[4Fe-4S] cluster</name>
        <dbReference type="ChEBI" id="CHEBI:49883"/>
        <label>1</label>
    </ligand>
</feature>
<proteinExistence type="inferred from homology"/>
<comment type="similarity">
    <text evidence="10">Belongs to the 4Fe4S bacterial-type ferredoxin family. RnfB subfamily.</text>
</comment>
<evidence type="ECO:0000256" key="9">
    <source>
        <dbReference type="ARBA" id="ARBA00023136"/>
    </source>
</evidence>
<evidence type="ECO:0000259" key="12">
    <source>
        <dbReference type="PROSITE" id="PS51379"/>
    </source>
</evidence>
<dbReference type="GO" id="GO:0051539">
    <property type="term" value="F:4 iron, 4 sulfur cluster binding"/>
    <property type="evidence" value="ECO:0007669"/>
    <property type="project" value="UniProtKB-UniRule"/>
</dbReference>
<dbReference type="GO" id="GO:0005886">
    <property type="term" value="C:plasma membrane"/>
    <property type="evidence" value="ECO:0007669"/>
    <property type="project" value="UniProtKB-SubCell"/>
</dbReference>
<dbReference type="EC" id="7.-.-.-" evidence="10"/>
<comment type="cofactor">
    <cofactor evidence="10">
        <name>[4Fe-4S] cluster</name>
        <dbReference type="ChEBI" id="CHEBI:49883"/>
    </cofactor>
    <text evidence="10">Binds 3 [4Fe-4S] clusters.</text>
</comment>
<dbReference type="GO" id="GO:0009055">
    <property type="term" value="F:electron transfer activity"/>
    <property type="evidence" value="ECO:0007669"/>
    <property type="project" value="InterPro"/>
</dbReference>
<dbReference type="Pfam" id="PF04060">
    <property type="entry name" value="FeS"/>
    <property type="match status" value="1"/>
</dbReference>
<evidence type="ECO:0000256" key="1">
    <source>
        <dbReference type="ARBA" id="ARBA00022448"/>
    </source>
</evidence>
<keyword evidence="8 10" id="KW-0411">Iron-sulfur</keyword>
<comment type="caution">
    <text evidence="14">The sequence shown here is derived from an EMBL/GenBank/DDBJ whole genome shotgun (WGS) entry which is preliminary data.</text>
</comment>
<keyword evidence="11" id="KW-1133">Transmembrane helix</keyword>
<keyword evidence="3 10" id="KW-0479">Metal-binding</keyword>
<evidence type="ECO:0000313" key="14">
    <source>
        <dbReference type="EMBL" id="MBC8533305.1"/>
    </source>
</evidence>
<keyword evidence="15" id="KW-1185">Reference proteome</keyword>
<dbReference type="PROSITE" id="PS51379">
    <property type="entry name" value="4FE4S_FER_2"/>
    <property type="match status" value="3"/>
</dbReference>
<organism evidence="14 15">
    <name type="scientific">Yeguia hominis</name>
    <dbReference type="NCBI Taxonomy" id="2763662"/>
    <lineage>
        <taxon>Bacteria</taxon>
        <taxon>Bacillati</taxon>
        <taxon>Bacillota</taxon>
        <taxon>Clostridia</taxon>
        <taxon>Eubacteriales</taxon>
        <taxon>Yeguiaceae</taxon>
        <taxon>Yeguia</taxon>
    </lineage>
</organism>
<feature type="binding site" evidence="10">
    <location>
        <position position="74"/>
    </location>
    <ligand>
        <name>[4Fe-4S] cluster</name>
        <dbReference type="ChEBI" id="CHEBI:49883"/>
        <label>1</label>
    </ligand>
</feature>
<dbReference type="EMBL" id="JACRSN010000005">
    <property type="protein sequence ID" value="MBC8533305.1"/>
    <property type="molecule type" value="Genomic_DNA"/>
</dbReference>
<comment type="function">
    <text evidence="10">Part of a membrane-bound complex that couples electron transfer with translocation of ions across the membrane.</text>
</comment>
<evidence type="ECO:0000256" key="6">
    <source>
        <dbReference type="ARBA" id="ARBA00022982"/>
    </source>
</evidence>
<keyword evidence="1 10" id="KW-0813">Transport</keyword>
<feature type="domain" description="4Fe-4S ferredoxin-type" evidence="12">
    <location>
        <begin position="161"/>
        <end position="190"/>
    </location>
</feature>
<feature type="binding site" evidence="10">
    <location>
        <position position="170"/>
    </location>
    <ligand>
        <name>[4Fe-4S] cluster</name>
        <dbReference type="ChEBI" id="CHEBI:49883"/>
        <label>3</label>
    </ligand>
</feature>
<evidence type="ECO:0000256" key="8">
    <source>
        <dbReference type="ARBA" id="ARBA00023014"/>
    </source>
</evidence>
<feature type="transmembrane region" description="Helical" evidence="11">
    <location>
        <begin position="6"/>
        <end position="31"/>
    </location>
</feature>
<sequence length="277" mass="28246">MNEILIPVLIVAGIGLIAGILLAVASIIMAVPKDEKAAAVLELLPGANCGACGYSGCSGYAEALAKGEAKPGLCSPGGAETASKIAALLGEGDVAVEYHAALVHCTGSYDYTTDKMIYDGLESCAAAAQLSGGTASCRFGCMGLGDCEKTCPYHAITVCNGLAVIHPARCRGCSLCVAACPKKLISLVPVKPQAVVRCASCDKGAVTNKVCKIGCIGCMKCTKVCETGAIKVEQFHASVDPQICTACGKCVEACPRNCISLLFAQAVSHTETDDCTI</sequence>
<keyword evidence="10" id="KW-1003">Cell membrane</keyword>
<feature type="binding site" evidence="10">
    <location>
        <position position="147"/>
    </location>
    <ligand>
        <name>[4Fe-4S] cluster</name>
        <dbReference type="ChEBI" id="CHEBI:49883"/>
        <label>2</label>
    </ligand>
</feature>
<feature type="binding site" evidence="10">
    <location>
        <position position="151"/>
    </location>
    <ligand>
        <name>[4Fe-4S] cluster</name>
        <dbReference type="ChEBI" id="CHEBI:49883"/>
        <label>3</label>
    </ligand>
</feature>
<evidence type="ECO:0000256" key="7">
    <source>
        <dbReference type="ARBA" id="ARBA00023004"/>
    </source>
</evidence>
<feature type="domain" description="4Fe-4S ferredoxin-type" evidence="12">
    <location>
        <begin position="235"/>
        <end position="264"/>
    </location>
</feature>
<dbReference type="GO" id="GO:0046872">
    <property type="term" value="F:metal ion binding"/>
    <property type="evidence" value="ECO:0007669"/>
    <property type="project" value="UniProtKB-KW"/>
</dbReference>
<feature type="binding site" evidence="10">
    <location>
        <position position="180"/>
    </location>
    <ligand>
        <name>[4Fe-4S] cluster</name>
        <dbReference type="ChEBI" id="CHEBI:49883"/>
        <label>2</label>
    </ligand>
</feature>
<evidence type="ECO:0000256" key="4">
    <source>
        <dbReference type="ARBA" id="ARBA00022737"/>
    </source>
</evidence>
<feature type="binding site" evidence="10">
    <location>
        <position position="141"/>
    </location>
    <ligand>
        <name>[4Fe-4S] cluster</name>
        <dbReference type="ChEBI" id="CHEBI:49883"/>
        <label>2</label>
    </ligand>
</feature>
<keyword evidence="6 10" id="KW-0249">Electron transport</keyword>
<dbReference type="InterPro" id="IPR007202">
    <property type="entry name" value="4Fe-4S_dom"/>
</dbReference>
<gene>
    <name evidence="10" type="primary">rnfB</name>
    <name evidence="14" type="ORF">IAG03_04660</name>
</gene>
<keyword evidence="4 10" id="KW-0677">Repeat</keyword>
<evidence type="ECO:0000256" key="5">
    <source>
        <dbReference type="ARBA" id="ARBA00022967"/>
    </source>
</evidence>
<keyword evidence="5 10" id="KW-1278">Translocase</keyword>
<comment type="subunit">
    <text evidence="10">The complex is composed of six subunits: RnfA, RnfB, RnfC, RnfD, RnfE and RnfG.</text>
</comment>
<evidence type="ECO:0000256" key="2">
    <source>
        <dbReference type="ARBA" id="ARBA00022485"/>
    </source>
</evidence>
<keyword evidence="9 10" id="KW-0472">Membrane</keyword>
<dbReference type="CDD" id="cd10549">
    <property type="entry name" value="MtMvhB_like"/>
    <property type="match status" value="1"/>
</dbReference>
<keyword evidence="7 10" id="KW-0408">Iron</keyword>
<evidence type="ECO:0000259" key="13">
    <source>
        <dbReference type="PROSITE" id="PS51656"/>
    </source>
</evidence>
<feature type="binding site" evidence="10">
    <location>
        <position position="173"/>
    </location>
    <ligand>
        <name>[4Fe-4S] cluster</name>
        <dbReference type="ChEBI" id="CHEBI:49883"/>
        <label>3</label>
    </ligand>
</feature>
<dbReference type="Gene3D" id="1.10.15.40">
    <property type="entry name" value="Electron transport complex subunit B, putative Fe-S cluster"/>
    <property type="match status" value="1"/>
</dbReference>
<dbReference type="SUPFAM" id="SSF54862">
    <property type="entry name" value="4Fe-4S ferredoxins"/>
    <property type="match status" value="1"/>
</dbReference>
<dbReference type="HAMAP" id="MF_00463">
    <property type="entry name" value="RsxB_RnfB"/>
    <property type="match status" value="1"/>
</dbReference>
<dbReference type="GO" id="GO:0022900">
    <property type="term" value="P:electron transport chain"/>
    <property type="evidence" value="ECO:0007669"/>
    <property type="project" value="UniProtKB-UniRule"/>
</dbReference>
<dbReference type="PANTHER" id="PTHR43560">
    <property type="entry name" value="ION-TRANSLOCATING OXIDOREDUCTASE COMPLEX SUBUNIT B"/>
    <property type="match status" value="1"/>
</dbReference>
<feature type="region of interest" description="Hydrophobic" evidence="10">
    <location>
        <begin position="1"/>
        <end position="26"/>
    </location>
</feature>
<evidence type="ECO:0000313" key="15">
    <source>
        <dbReference type="Proteomes" id="UP000651482"/>
    </source>
</evidence>
<dbReference type="NCBIfam" id="TIGR01944">
    <property type="entry name" value="rnfB"/>
    <property type="match status" value="1"/>
</dbReference>
<reference evidence="14" key="1">
    <citation type="submission" date="2020-08" db="EMBL/GenBank/DDBJ databases">
        <title>Genome public.</title>
        <authorList>
            <person name="Liu C."/>
            <person name="Sun Q."/>
        </authorList>
    </citation>
    <scope>NUCLEOTIDE SEQUENCE</scope>
    <source>
        <strain evidence="14">NSJ-40</strain>
    </source>
</reference>
<keyword evidence="11" id="KW-0812">Transmembrane</keyword>
<feature type="binding site" evidence="10">
    <location>
        <position position="176"/>
    </location>
    <ligand>
        <name>[4Fe-4S] cluster</name>
        <dbReference type="ChEBI" id="CHEBI:49883"/>
        <label>3</label>
    </ligand>
</feature>
<dbReference type="InterPro" id="IPR017900">
    <property type="entry name" value="4Fe4S_Fe_S_CS"/>
</dbReference>